<evidence type="ECO:0008006" key="5">
    <source>
        <dbReference type="Google" id="ProtNLM"/>
    </source>
</evidence>
<dbReference type="SUPFAM" id="SSF53335">
    <property type="entry name" value="S-adenosyl-L-methionine-dependent methyltransferases"/>
    <property type="match status" value="1"/>
</dbReference>
<comment type="caution">
    <text evidence="3">The sequence shown here is derived from an EMBL/GenBank/DDBJ whole genome shotgun (WGS) entry which is preliminary data.</text>
</comment>
<evidence type="ECO:0000256" key="1">
    <source>
        <dbReference type="ARBA" id="ARBA00022723"/>
    </source>
</evidence>
<keyword evidence="2" id="KW-0460">Magnesium</keyword>
<dbReference type="InterPro" id="IPR042086">
    <property type="entry name" value="MeTrfase_capping"/>
</dbReference>
<gene>
    <name evidence="3" type="ORF">Ae201684_001595</name>
</gene>
<organism evidence="3 4">
    <name type="scientific">Aphanomyces euteiches</name>
    <dbReference type="NCBI Taxonomy" id="100861"/>
    <lineage>
        <taxon>Eukaryota</taxon>
        <taxon>Sar</taxon>
        <taxon>Stramenopiles</taxon>
        <taxon>Oomycota</taxon>
        <taxon>Saprolegniomycetes</taxon>
        <taxon>Saprolegniales</taxon>
        <taxon>Verrucalvaceae</taxon>
        <taxon>Aphanomyces</taxon>
    </lineage>
</organism>
<reference evidence="3 4" key="1">
    <citation type="submission" date="2019-07" db="EMBL/GenBank/DDBJ databases">
        <title>Genomics analysis of Aphanomyces spp. identifies a new class of oomycete effector associated with host adaptation.</title>
        <authorList>
            <person name="Gaulin E."/>
        </authorList>
    </citation>
    <scope>NUCLEOTIDE SEQUENCE [LARGE SCALE GENOMIC DNA]</scope>
    <source>
        <strain evidence="3 4">ATCC 201684</strain>
    </source>
</reference>
<evidence type="ECO:0000256" key="2">
    <source>
        <dbReference type="ARBA" id="ARBA00022842"/>
    </source>
</evidence>
<dbReference type="InterPro" id="IPR029063">
    <property type="entry name" value="SAM-dependent_MTases_sf"/>
</dbReference>
<dbReference type="Proteomes" id="UP000481153">
    <property type="component" value="Unassembled WGS sequence"/>
</dbReference>
<dbReference type="Gene3D" id="1.10.1200.270">
    <property type="entry name" value="Methyltransferase, alpha-helical capping domain"/>
    <property type="match status" value="1"/>
</dbReference>
<proteinExistence type="predicted"/>
<dbReference type="Gene3D" id="3.40.50.150">
    <property type="entry name" value="Vaccinia Virus protein VP39"/>
    <property type="match status" value="1"/>
</dbReference>
<evidence type="ECO:0000313" key="3">
    <source>
        <dbReference type="EMBL" id="KAF0743955.1"/>
    </source>
</evidence>
<dbReference type="AlphaFoldDB" id="A0A6G0XTJ7"/>
<dbReference type="EMBL" id="VJMJ01000012">
    <property type="protein sequence ID" value="KAF0743955.1"/>
    <property type="molecule type" value="Genomic_DNA"/>
</dbReference>
<name>A0A6G0XTJ7_9STRA</name>
<evidence type="ECO:0000313" key="4">
    <source>
        <dbReference type="Proteomes" id="UP000481153"/>
    </source>
</evidence>
<keyword evidence="4" id="KW-1185">Reference proteome</keyword>
<dbReference type="GO" id="GO:0008168">
    <property type="term" value="F:methyltransferase activity"/>
    <property type="evidence" value="ECO:0007669"/>
    <property type="project" value="InterPro"/>
</dbReference>
<dbReference type="InterPro" id="IPR005299">
    <property type="entry name" value="MeTrfase_7"/>
</dbReference>
<dbReference type="Pfam" id="PF03492">
    <property type="entry name" value="Methyltransf_7"/>
    <property type="match status" value="1"/>
</dbReference>
<accession>A0A6G0XTJ7</accession>
<dbReference type="VEuPathDB" id="FungiDB:AeMF1_018089"/>
<dbReference type="PANTHER" id="PTHR31009">
    <property type="entry name" value="S-ADENOSYL-L-METHIONINE:CARBOXYL METHYLTRANSFERASE FAMILY PROTEIN"/>
    <property type="match status" value="1"/>
</dbReference>
<keyword evidence="1" id="KW-0479">Metal-binding</keyword>
<dbReference type="GO" id="GO:0046872">
    <property type="term" value="F:metal ion binding"/>
    <property type="evidence" value="ECO:0007669"/>
    <property type="project" value="UniProtKB-KW"/>
</dbReference>
<sequence length="349" mass="38946">MEGNGVYNRVAVCQMGLIDKTNDLLQAAMARFAKHAPTKSAYNIADLGASQGRNSLQLIHQVLAHLDANFTSPPEYFVLHEDQPANDFASLLDTLNSPESYIHSRPNVYSGVISKSFYERLVPSASIDVFVTYIATHWLSKVPAPLLGSLVFINDPDRKANASPEVEDAWRKGAHDDLVAFLRHRAAELVDNGSLCMTYVSNDEKPLSLEYIGAVTRSLEDMVATGVLSSASLDRMVMSYVLRTTDEFLAAAADVPELEVHEYQHVPLNFQFDQVLDAVKFLSSVLKPCLQGGMTEEEKADPRVHEGFIECMTNQFNKVVGDHTTPFYKDFTISYFYAHLSRRPRQTHP</sequence>
<protein>
    <recommendedName>
        <fullName evidence="5">S-adenosyl-L-methionine-dependent methyltransferase</fullName>
    </recommendedName>
</protein>